<dbReference type="AlphaFoldDB" id="A0A6I9TV73"/>
<gene>
    <name evidence="3" type="primary">LOC105171449</name>
</gene>
<sequence>MTLVGCRFMGDIKIDFSIQSQTEYSINPNSICRRFLPMENGKGKRVEAIDDQLQLPESIIQHIQSFLTGKEAASTAVLSKSWYNSWLTRPALDFDERNFQNQNSDPQNDDKFFNFVKRSMERYHGLNLTIESFKLWMSVRDVDSSSLASELIVKAVKMGANGVNLEFSPPISEYILPKELLEAESLVGLSLAGCKIFSGEVMCLRLKSLRLCKVCVEDDMIRDIMLGCPMIENFVLSDCEGFVKVNVSKMVELKRFSVIRHVTNPVVFRSPFIEFEEQSVGSIIDGRANLSEFRKLSCLFLESVKIGKMLFSDFSNKFPCLEDLTVHHCVGCFVFNISSQSLKYISLAHTRRLEVQLDVPNIHKIKFSGSSIPSLTFITASREWESDIALSCWNYLGVSWLLELKKFLTNLGPSRITLRIELFAENRIDCLPVVQGLSKPIVENLILMAHSSYSVSSTLLDGIFWSFRPKVITQCLFPVLGIKSANTNIIQPQFWKASNDLLRLLCNRLMDIENSNCCNSIEKNIGWHELEEVNAEFFSDTIMEWQPLPWKTLLDDVESPEKEVQIRFLLRWQSPENAGPSHGPLD</sequence>
<organism evidence="2 3">
    <name type="scientific">Sesamum indicum</name>
    <name type="common">Oriental sesame</name>
    <name type="synonym">Sesamum orientale</name>
    <dbReference type="NCBI Taxonomy" id="4182"/>
    <lineage>
        <taxon>Eukaryota</taxon>
        <taxon>Viridiplantae</taxon>
        <taxon>Streptophyta</taxon>
        <taxon>Embryophyta</taxon>
        <taxon>Tracheophyta</taxon>
        <taxon>Spermatophyta</taxon>
        <taxon>Magnoliopsida</taxon>
        <taxon>eudicotyledons</taxon>
        <taxon>Gunneridae</taxon>
        <taxon>Pentapetalae</taxon>
        <taxon>asterids</taxon>
        <taxon>lamiids</taxon>
        <taxon>Lamiales</taxon>
        <taxon>Pedaliaceae</taxon>
        <taxon>Sesamum</taxon>
    </lineage>
</organism>
<dbReference type="PANTHER" id="PTHR34145:SF28">
    <property type="entry name" value="F-BOX DOMAIN-CONTAINING PROTEIN"/>
    <property type="match status" value="1"/>
</dbReference>
<dbReference type="InterPro" id="IPR032675">
    <property type="entry name" value="LRR_dom_sf"/>
</dbReference>
<evidence type="ECO:0000313" key="3">
    <source>
        <dbReference type="RefSeq" id="XP_011090871.1"/>
    </source>
</evidence>
<dbReference type="Gene3D" id="3.80.10.10">
    <property type="entry name" value="Ribonuclease Inhibitor"/>
    <property type="match status" value="1"/>
</dbReference>
<name>A0A6I9TV73_SESIN</name>
<proteinExistence type="predicted"/>
<dbReference type="Proteomes" id="UP000504604">
    <property type="component" value="Linkage group LG10"/>
</dbReference>
<dbReference type="OrthoDB" id="904187at2759"/>
<dbReference type="PANTHER" id="PTHR34145">
    <property type="entry name" value="OS02G0105600 PROTEIN"/>
    <property type="match status" value="1"/>
</dbReference>
<reference evidence="3" key="1">
    <citation type="submission" date="2025-08" db="UniProtKB">
        <authorList>
            <consortium name="RefSeq"/>
        </authorList>
    </citation>
    <scope>IDENTIFICATION</scope>
</reference>
<protein>
    <submittedName>
        <fullName evidence="3">FBD-associated F-box protein At5g22720</fullName>
    </submittedName>
</protein>
<dbReference type="SUPFAM" id="SSF52047">
    <property type="entry name" value="RNI-like"/>
    <property type="match status" value="1"/>
</dbReference>
<dbReference type="InterPro" id="IPR036047">
    <property type="entry name" value="F-box-like_dom_sf"/>
</dbReference>
<dbReference type="KEGG" id="sind:105171449"/>
<dbReference type="InParanoid" id="A0A6I9TV73"/>
<evidence type="ECO:0000313" key="2">
    <source>
        <dbReference type="Proteomes" id="UP000504604"/>
    </source>
</evidence>
<evidence type="ECO:0000259" key="1">
    <source>
        <dbReference type="Pfam" id="PF23622"/>
    </source>
</evidence>
<accession>A0A6I9TV73</accession>
<dbReference type="InterPro" id="IPR055357">
    <property type="entry name" value="LRR_At1g61320_AtMIF1"/>
</dbReference>
<feature type="domain" description="At1g61320/AtMIF1 LRR" evidence="1">
    <location>
        <begin position="127"/>
        <end position="259"/>
    </location>
</feature>
<dbReference type="GeneID" id="105171449"/>
<dbReference type="InterPro" id="IPR053772">
    <property type="entry name" value="At1g61320/At1g61330-like"/>
</dbReference>
<dbReference type="Pfam" id="PF23622">
    <property type="entry name" value="LRR_At1g61320_AtMIF1"/>
    <property type="match status" value="1"/>
</dbReference>
<dbReference type="RefSeq" id="XP_011090871.1">
    <property type="nucleotide sequence ID" value="XM_011092569.2"/>
</dbReference>
<dbReference type="SUPFAM" id="SSF81383">
    <property type="entry name" value="F-box domain"/>
    <property type="match status" value="1"/>
</dbReference>
<keyword evidence="2" id="KW-1185">Reference proteome</keyword>